<proteinExistence type="inferred from homology"/>
<comment type="similarity">
    <text evidence="8">Belongs to the class I-like SAM-binding methyltransferase superfamily. rRNA adenine N(6)-methyltransferase family.</text>
</comment>
<dbReference type="GO" id="GO:0000179">
    <property type="term" value="F:rRNA (adenine-N6,N6-)-dimethyltransferase activity"/>
    <property type="evidence" value="ECO:0007669"/>
    <property type="project" value="UniProtKB-UniRule"/>
</dbReference>
<feature type="binding site" evidence="8">
    <location>
        <position position="50"/>
    </location>
    <ligand>
        <name>S-adenosyl-L-methionine</name>
        <dbReference type="ChEBI" id="CHEBI:59789"/>
    </ligand>
</feature>
<evidence type="ECO:0000256" key="8">
    <source>
        <dbReference type="PROSITE-ProRule" id="PRU01026"/>
    </source>
</evidence>
<dbReference type="OrthoDB" id="9786598at2"/>
<dbReference type="InterPro" id="IPR020596">
    <property type="entry name" value="rRNA_Ade_Mease_Trfase_CS"/>
</dbReference>
<dbReference type="EMBL" id="CP019699">
    <property type="protein sequence ID" value="AQS54614.1"/>
    <property type="molecule type" value="Genomic_DNA"/>
</dbReference>
<protein>
    <recommendedName>
        <fullName evidence="1">rRNA adenine N-6-methyltransferase</fullName>
    </recommendedName>
    <alternativeName>
        <fullName evidence="7">Erythromycin resistance protein</fullName>
    </alternativeName>
    <alternativeName>
        <fullName evidence="6">Macrolide-lincosamide-streptogramin B resistance protein</fullName>
    </alternativeName>
</protein>
<dbReference type="Pfam" id="PF00398">
    <property type="entry name" value="RrnaAD"/>
    <property type="match status" value="1"/>
</dbReference>
<feature type="domain" description="Ribosomal RNA adenine methylase transferase N-terminal" evidence="9">
    <location>
        <begin position="30"/>
        <end position="195"/>
    </location>
</feature>
<evidence type="ECO:0000256" key="2">
    <source>
        <dbReference type="ARBA" id="ARBA00022603"/>
    </source>
</evidence>
<dbReference type="STRING" id="1471761.B0W44_01260"/>
<organism evidence="10 11">
    <name type="scientific">Novibacillus thermophilus</name>
    <dbReference type="NCBI Taxonomy" id="1471761"/>
    <lineage>
        <taxon>Bacteria</taxon>
        <taxon>Bacillati</taxon>
        <taxon>Bacillota</taxon>
        <taxon>Bacilli</taxon>
        <taxon>Bacillales</taxon>
        <taxon>Thermoactinomycetaceae</taxon>
        <taxon>Novibacillus</taxon>
    </lineage>
</organism>
<evidence type="ECO:0000256" key="3">
    <source>
        <dbReference type="ARBA" id="ARBA00022679"/>
    </source>
</evidence>
<dbReference type="NCBIfam" id="NF000499">
    <property type="entry name" value="Erm23S_rRNA_broad"/>
    <property type="match status" value="1"/>
</dbReference>
<dbReference type="GO" id="GO:0003723">
    <property type="term" value="F:RNA binding"/>
    <property type="evidence" value="ECO:0007669"/>
    <property type="project" value="UniProtKB-UniRule"/>
</dbReference>
<feature type="binding site" evidence="8">
    <location>
        <position position="24"/>
    </location>
    <ligand>
        <name>S-adenosyl-L-methionine</name>
        <dbReference type="ChEBI" id="CHEBI:59789"/>
    </ligand>
</feature>
<keyword evidence="3 8" id="KW-0808">Transferase</keyword>
<keyword evidence="5 8" id="KW-0694">RNA-binding</keyword>
<dbReference type="Proteomes" id="UP000188603">
    <property type="component" value="Chromosome"/>
</dbReference>
<dbReference type="KEGG" id="ntr:B0W44_01260"/>
<keyword evidence="4 8" id="KW-0949">S-adenosyl-L-methionine</keyword>
<evidence type="ECO:0000259" key="9">
    <source>
        <dbReference type="SMART" id="SM00650"/>
    </source>
</evidence>
<dbReference type="InterPro" id="IPR023165">
    <property type="entry name" value="rRNA_Ade_diMease-like_C"/>
</dbReference>
<dbReference type="Gene3D" id="1.10.8.100">
    <property type="entry name" value="Ribosomal RNA adenine dimethylase-like, domain 2"/>
    <property type="match status" value="1"/>
</dbReference>
<accession>A0A1U9K3L0</accession>
<evidence type="ECO:0000256" key="5">
    <source>
        <dbReference type="ARBA" id="ARBA00022884"/>
    </source>
</evidence>
<dbReference type="Gene3D" id="3.40.50.150">
    <property type="entry name" value="Vaccinia Virus protein VP39"/>
    <property type="match status" value="1"/>
</dbReference>
<dbReference type="InterPro" id="IPR029063">
    <property type="entry name" value="SAM-dependent_MTases_sf"/>
</dbReference>
<dbReference type="SUPFAM" id="SSF53335">
    <property type="entry name" value="S-adenosyl-L-methionine-dependent methyltransferases"/>
    <property type="match status" value="1"/>
</dbReference>
<feature type="binding site" evidence="8">
    <location>
        <position position="112"/>
    </location>
    <ligand>
        <name>S-adenosyl-L-methionine</name>
        <dbReference type="ChEBI" id="CHEBI:59789"/>
    </ligand>
</feature>
<evidence type="ECO:0000256" key="4">
    <source>
        <dbReference type="ARBA" id="ARBA00022691"/>
    </source>
</evidence>
<dbReference type="PANTHER" id="PTHR11727">
    <property type="entry name" value="DIMETHYLADENOSINE TRANSFERASE"/>
    <property type="match status" value="1"/>
</dbReference>
<dbReference type="RefSeq" id="WP_077718434.1">
    <property type="nucleotide sequence ID" value="NZ_CP019699.1"/>
</dbReference>
<name>A0A1U9K3L0_9BACL</name>
<dbReference type="PANTHER" id="PTHR11727:SF7">
    <property type="entry name" value="DIMETHYLADENOSINE TRANSFERASE-RELATED"/>
    <property type="match status" value="1"/>
</dbReference>
<feature type="binding site" evidence="8">
    <location>
        <position position="26"/>
    </location>
    <ligand>
        <name>S-adenosyl-L-methionine</name>
        <dbReference type="ChEBI" id="CHEBI:59789"/>
    </ligand>
</feature>
<dbReference type="PROSITE" id="PS01131">
    <property type="entry name" value="RRNA_A_DIMETH"/>
    <property type="match status" value="1"/>
</dbReference>
<evidence type="ECO:0000256" key="7">
    <source>
        <dbReference type="ARBA" id="ARBA00030809"/>
    </source>
</evidence>
<keyword evidence="2 8" id="KW-0489">Methyltransferase</keyword>
<dbReference type="AlphaFoldDB" id="A0A1U9K3L0"/>
<comment type="caution">
    <text evidence="8">Lacks conserved residue(s) required for the propagation of feature annotation.</text>
</comment>
<evidence type="ECO:0000256" key="6">
    <source>
        <dbReference type="ARBA" id="ARBA00029941"/>
    </source>
</evidence>
<dbReference type="PROSITE" id="PS51689">
    <property type="entry name" value="SAM_RNA_A_N6_MT"/>
    <property type="match status" value="1"/>
</dbReference>
<evidence type="ECO:0000256" key="1">
    <source>
        <dbReference type="ARBA" id="ARBA00016505"/>
    </source>
</evidence>
<dbReference type="InterPro" id="IPR020598">
    <property type="entry name" value="rRNA_Ade_methylase_Trfase_N"/>
</dbReference>
<keyword evidence="11" id="KW-1185">Reference proteome</keyword>
<gene>
    <name evidence="10" type="ORF">B0W44_01260</name>
</gene>
<evidence type="ECO:0000313" key="11">
    <source>
        <dbReference type="Proteomes" id="UP000188603"/>
    </source>
</evidence>
<sequence>MNKQNKRHRRIRKFKDGTNFPGQHFMHRGLAKRLVEMAKIKPEDLVLDIGAGTGALTLPLADKAGKVLAIENDPVLAEKLQRKVAEKHNVTVIQQSILDMRLPRRPFCVVSSIPYSITTPILRKLLDQPGPAFQWAVLVVEKGAAKRFTAVPVTDPRIMTWRMWFHIERGRTIPPQHFSPPPDVESSVLTVRRRHEPGVSLRHRARFAALAAYCLKDPERPMDEALKGVFTPRQIKRLVKQLKIDRYAPIYSLSERQWEFVFHTMRQYVEPYRWPK</sequence>
<feature type="binding site" evidence="8">
    <location>
        <position position="71"/>
    </location>
    <ligand>
        <name>S-adenosyl-L-methionine</name>
        <dbReference type="ChEBI" id="CHEBI:59789"/>
    </ligand>
</feature>
<dbReference type="InterPro" id="IPR001737">
    <property type="entry name" value="KsgA/Erm"/>
</dbReference>
<dbReference type="SMART" id="SM00650">
    <property type="entry name" value="rADc"/>
    <property type="match status" value="1"/>
</dbReference>
<evidence type="ECO:0000313" key="10">
    <source>
        <dbReference type="EMBL" id="AQS54614.1"/>
    </source>
</evidence>
<dbReference type="CDD" id="cd02440">
    <property type="entry name" value="AdoMet_MTases"/>
    <property type="match status" value="1"/>
</dbReference>
<reference evidence="10 11" key="1">
    <citation type="journal article" date="2015" name="Int. J. Syst. Evol. Microbiol.">
        <title>Novibacillus thermophilus gen. nov., sp. nov., a Gram-staining-negative and moderately thermophilic member of the family Thermoactinomycetaceae.</title>
        <authorList>
            <person name="Yang G."/>
            <person name="Chen J."/>
            <person name="Zhou S."/>
        </authorList>
    </citation>
    <scope>NUCLEOTIDE SEQUENCE [LARGE SCALE GENOMIC DNA]</scope>
    <source>
        <strain evidence="10 11">SG-1</strain>
    </source>
</reference>